<sequence length="311" mass="33178">MYVSEQEVRAVLTYEKLIPAIRQALIDYSAGRVNQPPRMILRADNAEGYRNGWFGVMPVVAGDVMGVKTVTFYAGNDELGLHTHMAIVELLNRATGEPLAVMDGRLITEMRTAAVSAAAFSGIAPLHFYSPPTSLGIIGSGVQARAHIEALKHVWPEMDEIRISSRNAANARRLAGETNGRAVSTEEAAATDVVLVVTTSPVPVLKGCWLKANALVIAVGASGASLRELDDEAMLSSYVIAEGRSCVERESGDVLLSGAKVKAEIGEILANPGAADLPRDRRIVFKTVGMAIEDVTAARLVWQSRQAASGD</sequence>
<accession>A0AAU7DJ86</accession>
<dbReference type="InterPro" id="IPR023401">
    <property type="entry name" value="ODC_N"/>
</dbReference>
<dbReference type="Gene3D" id="3.30.1780.10">
    <property type="entry name" value="ornithine cyclodeaminase, domain 1"/>
    <property type="match status" value="1"/>
</dbReference>
<protein>
    <submittedName>
        <fullName evidence="1">Ornithine cyclodeaminase family protein</fullName>
    </submittedName>
</protein>
<dbReference type="AlphaFoldDB" id="A0AAU7DJ86"/>
<gene>
    <name evidence="1" type="ORF">P8935_22680</name>
</gene>
<organism evidence="1">
    <name type="scientific">Telmatobacter sp. DSM 110680</name>
    <dbReference type="NCBI Taxonomy" id="3036704"/>
    <lineage>
        <taxon>Bacteria</taxon>
        <taxon>Pseudomonadati</taxon>
        <taxon>Acidobacteriota</taxon>
        <taxon>Terriglobia</taxon>
        <taxon>Terriglobales</taxon>
        <taxon>Acidobacteriaceae</taxon>
        <taxon>Telmatobacter</taxon>
    </lineage>
</organism>
<dbReference type="GO" id="GO:0005737">
    <property type="term" value="C:cytoplasm"/>
    <property type="evidence" value="ECO:0007669"/>
    <property type="project" value="TreeGrafter"/>
</dbReference>
<dbReference type="PANTHER" id="PTHR13812">
    <property type="entry name" value="KETIMINE REDUCTASE MU-CRYSTALLIN"/>
    <property type="match status" value="1"/>
</dbReference>
<dbReference type="EMBL" id="CP121196">
    <property type="protein sequence ID" value="XBH17358.1"/>
    <property type="molecule type" value="Genomic_DNA"/>
</dbReference>
<dbReference type="SUPFAM" id="SSF51735">
    <property type="entry name" value="NAD(P)-binding Rossmann-fold domains"/>
    <property type="match status" value="1"/>
</dbReference>
<dbReference type="InterPro" id="IPR003462">
    <property type="entry name" value="ODC_Mu_crystall"/>
</dbReference>
<evidence type="ECO:0000313" key="1">
    <source>
        <dbReference type="EMBL" id="XBH17358.1"/>
    </source>
</evidence>
<dbReference type="InterPro" id="IPR036291">
    <property type="entry name" value="NAD(P)-bd_dom_sf"/>
</dbReference>
<dbReference type="Pfam" id="PF02423">
    <property type="entry name" value="OCD_Mu_crystall"/>
    <property type="match status" value="1"/>
</dbReference>
<reference evidence="1" key="1">
    <citation type="submission" date="2023-03" db="EMBL/GenBank/DDBJ databases">
        <title>Edaphobacter sp.</title>
        <authorList>
            <person name="Huber K.J."/>
            <person name="Papendorf J."/>
            <person name="Pilke C."/>
            <person name="Bunk B."/>
            <person name="Sproeer C."/>
            <person name="Pester M."/>
        </authorList>
    </citation>
    <scope>NUCLEOTIDE SEQUENCE</scope>
    <source>
        <strain evidence="1">DSM 110680</strain>
    </source>
</reference>
<name>A0AAU7DJ86_9BACT</name>
<dbReference type="RefSeq" id="WP_348262589.1">
    <property type="nucleotide sequence ID" value="NZ_CP121196.1"/>
</dbReference>
<dbReference type="PIRSF" id="PIRSF001439">
    <property type="entry name" value="CryM"/>
    <property type="match status" value="1"/>
</dbReference>
<dbReference type="PANTHER" id="PTHR13812:SF19">
    <property type="entry name" value="KETIMINE REDUCTASE MU-CRYSTALLIN"/>
    <property type="match status" value="1"/>
</dbReference>
<dbReference type="GO" id="GO:0042562">
    <property type="term" value="F:hormone binding"/>
    <property type="evidence" value="ECO:0007669"/>
    <property type="project" value="TreeGrafter"/>
</dbReference>
<proteinExistence type="predicted"/>
<dbReference type="Gene3D" id="3.40.50.720">
    <property type="entry name" value="NAD(P)-binding Rossmann-like Domain"/>
    <property type="match status" value="1"/>
</dbReference>